<dbReference type="Proteomes" id="UP000709437">
    <property type="component" value="Unassembled WGS sequence"/>
</dbReference>
<evidence type="ECO:0008006" key="3">
    <source>
        <dbReference type="Google" id="ProtNLM"/>
    </source>
</evidence>
<gene>
    <name evidence="1" type="ORF">KK103_00960</name>
</gene>
<dbReference type="AlphaFoldDB" id="A0A9Q2ZLB3"/>
<proteinExistence type="predicted"/>
<dbReference type="EMBL" id="JAHEWX010000001">
    <property type="protein sequence ID" value="MBT1540319.1"/>
    <property type="molecule type" value="Genomic_DNA"/>
</dbReference>
<name>A0A9Q2ZLB3_9MICO</name>
<comment type="caution">
    <text evidence="1">The sequence shown here is derived from an EMBL/GenBank/DDBJ whole genome shotgun (WGS) entry which is preliminary data.</text>
</comment>
<evidence type="ECO:0000313" key="2">
    <source>
        <dbReference type="Proteomes" id="UP000709437"/>
    </source>
</evidence>
<protein>
    <recommendedName>
        <fullName evidence="3">DUF559 domain-containing protein</fullName>
    </recommendedName>
</protein>
<reference evidence="1" key="1">
    <citation type="submission" date="2021-05" db="EMBL/GenBank/DDBJ databases">
        <title>Whole genome sequence of Curtobacterium flaccumfaciens pv. flaccumfaciens strain CFBP 3417.</title>
        <authorList>
            <person name="Osdaghi E."/>
            <person name="Taghouti G."/>
            <person name="Portier P."/>
            <person name="Fazliarab A."/>
            <person name="Taghavi S.M."/>
            <person name="Briand M."/>
            <person name="Le-Saux M."/>
            <person name="Jacques M.-A."/>
        </authorList>
    </citation>
    <scope>NUCLEOTIDE SEQUENCE</scope>
    <source>
        <strain evidence="1">CFBP 3417</strain>
    </source>
</reference>
<dbReference type="RefSeq" id="WP_194589762.1">
    <property type="nucleotide sequence ID" value="NZ_JAHEWX010000001.1"/>
</dbReference>
<sequence length="252" mass="28018">MAWALAPDLSPTSAFSHVTAALIHGWPLIGPAPERIHVVDWTLVGVEHRVGLIRHGIDPAGLCLGPSRFDGVPVVDALGTAVAVARTCDPAVAAVAIDHAVRMKAIDRKVFEEHLPPPASRGGRRARLVATALDPAHESPGESYSSIRLVQLGVTNIHPQHEFITNGFRDRVDFWLPDAGVVVEFDGKQKYVDREMLAGRDPSEVLWQEKRREDRIRTHREVRSVIRVTWWHLESLDRFRALLRSHGVLITP</sequence>
<organism evidence="1 2">
    <name type="scientific">Curtobacterium flaccumfaciens pv. flaccumfaciens</name>
    <dbReference type="NCBI Taxonomy" id="138532"/>
    <lineage>
        <taxon>Bacteria</taxon>
        <taxon>Bacillati</taxon>
        <taxon>Actinomycetota</taxon>
        <taxon>Actinomycetes</taxon>
        <taxon>Micrococcales</taxon>
        <taxon>Microbacteriaceae</taxon>
        <taxon>Curtobacterium</taxon>
    </lineage>
</organism>
<dbReference type="GeneID" id="99624164"/>
<evidence type="ECO:0000313" key="1">
    <source>
        <dbReference type="EMBL" id="MBT1540319.1"/>
    </source>
</evidence>
<accession>A0A9Q2ZLB3</accession>